<keyword evidence="1" id="KW-0472">Membrane</keyword>
<evidence type="ECO:0000313" key="2">
    <source>
        <dbReference type="EMBL" id="SIM34445.1"/>
    </source>
</evidence>
<dbReference type="Proteomes" id="UP000195607">
    <property type="component" value="Chromosome I"/>
</dbReference>
<reference evidence="3" key="3">
    <citation type="submission" date="2016-06" db="EMBL/GenBank/DDBJ databases">
        <authorList>
            <person name="Olsen C.W."/>
            <person name="Carey S."/>
            <person name="Hinshaw L."/>
            <person name="Karasin A.I."/>
        </authorList>
    </citation>
    <scope>NUCLEOTIDE SEQUENCE [LARGE SCALE GENOMIC DNA]</scope>
    <source>
        <strain evidence="3">PM4</strain>
    </source>
</reference>
<dbReference type="GeneID" id="41587499"/>
<sequence length="195" mass="20972">MDFVVSHHLLPSNILGYSSFTVNLILLLIGIGLSFRGEKSWKLIMLALGAYGGFVITAYILVRFHFTGLPTILIFAIGAVIGAVAFKFLAEIAICASIAFTVFIGLNYVSGAGVVIAGIAALIAFVVTYYRFNKVVIYVAAFAGALAIWIALYGMGLPDVSAQVFAAAAMIMGIVLQKYEASQDKIQRSRIRSDY</sequence>
<keyword evidence="1" id="KW-1133">Transmembrane helix</keyword>
<dbReference type="KEGG" id="cdiv:CPM_0161"/>
<reference evidence="4" key="2">
    <citation type="submission" date="2016-06" db="EMBL/GenBank/DDBJ databases">
        <authorList>
            <person name="Toshchakov V.S."/>
        </authorList>
    </citation>
    <scope>NUCLEOTIDE SEQUENCE [LARGE SCALE GENOMIC DNA]</scope>
    <source>
        <strain>PM4 (JCM 30641</strain>
        <strain evidence="4">\VKM B-2940)</strain>
    </source>
</reference>
<feature type="transmembrane region" description="Helical" evidence="1">
    <location>
        <begin position="14"/>
        <end position="35"/>
    </location>
</feature>
<gene>
    <name evidence="3" type="ORF">CPM_0161</name>
    <name evidence="2" type="ORF">CSP5_0195</name>
</gene>
<dbReference type="EMBL" id="LT719092">
    <property type="protein sequence ID" value="SJK84055.1"/>
    <property type="molecule type" value="Genomic_DNA"/>
</dbReference>
<evidence type="ECO:0000313" key="5">
    <source>
        <dbReference type="Proteomes" id="UP000195607"/>
    </source>
</evidence>
<dbReference type="RefSeq" id="WP_021789332.1">
    <property type="nucleotide sequence ID" value="NZ_LT671858.1"/>
</dbReference>
<accession>A0A1N5SEE6</accession>
<feature type="transmembrane region" description="Helical" evidence="1">
    <location>
        <begin position="41"/>
        <end position="62"/>
    </location>
</feature>
<feature type="transmembrane region" description="Helical" evidence="1">
    <location>
        <begin position="135"/>
        <end position="154"/>
    </location>
</feature>
<name>A0A1N5SEE6_9ARCH</name>
<feature type="transmembrane region" description="Helical" evidence="1">
    <location>
        <begin position="74"/>
        <end position="102"/>
    </location>
</feature>
<keyword evidence="4" id="KW-1185">Reference proteome</keyword>
<organism evidence="2 5">
    <name type="scientific">Cuniculiplasma divulgatum</name>
    <dbReference type="NCBI Taxonomy" id="1673428"/>
    <lineage>
        <taxon>Archaea</taxon>
        <taxon>Methanobacteriati</taxon>
        <taxon>Thermoplasmatota</taxon>
        <taxon>Thermoplasmata</taxon>
        <taxon>Thermoplasmatales</taxon>
        <taxon>Cuniculiplasmataceae</taxon>
        <taxon>Cuniculiplasma</taxon>
    </lineage>
</organism>
<dbReference type="Proteomes" id="UP000187822">
    <property type="component" value="Chromosome I"/>
</dbReference>
<evidence type="ECO:0000313" key="3">
    <source>
        <dbReference type="EMBL" id="SJK84055.1"/>
    </source>
</evidence>
<reference evidence="2 5" key="1">
    <citation type="submission" date="2016-04" db="EMBL/GenBank/DDBJ databases">
        <authorList>
            <person name="Evans L.H."/>
            <person name="Alamgir A."/>
            <person name="Owens N."/>
            <person name="Weber N.D."/>
            <person name="Virtaneva K."/>
            <person name="Barbian K."/>
            <person name="Babar A."/>
            <person name="Rosenke K."/>
        </authorList>
    </citation>
    <scope>NUCLEOTIDE SEQUENCE [LARGE SCALE GENOMIC DNA]</scope>
    <source>
        <strain evidence="2">S5</strain>
        <strain evidence="5">S5(T) (JCM 30642 \VKM B-2941)</strain>
    </source>
</reference>
<evidence type="ECO:0000313" key="4">
    <source>
        <dbReference type="Proteomes" id="UP000187822"/>
    </source>
</evidence>
<keyword evidence="1" id="KW-0812">Transmembrane</keyword>
<dbReference type="EMBL" id="LT671858">
    <property type="protein sequence ID" value="SIM34445.1"/>
    <property type="molecule type" value="Genomic_DNA"/>
</dbReference>
<evidence type="ECO:0000256" key="1">
    <source>
        <dbReference type="SAM" id="Phobius"/>
    </source>
</evidence>
<protein>
    <submittedName>
        <fullName evidence="2">Multipass membrane protein</fullName>
    </submittedName>
</protein>
<proteinExistence type="predicted"/>
<dbReference type="AlphaFoldDB" id="A0A1N5SEE6"/>
<feature type="transmembrane region" description="Helical" evidence="1">
    <location>
        <begin position="108"/>
        <end position="128"/>
    </location>
</feature>